<comment type="caution">
    <text evidence="2">The sequence shown here is derived from an EMBL/GenBank/DDBJ whole genome shotgun (WGS) entry which is preliminary data.</text>
</comment>
<organism evidence="2 3">
    <name type="scientific">Enterovirga aerilata</name>
    <dbReference type="NCBI Taxonomy" id="2730920"/>
    <lineage>
        <taxon>Bacteria</taxon>
        <taxon>Pseudomonadati</taxon>
        <taxon>Pseudomonadota</taxon>
        <taxon>Alphaproteobacteria</taxon>
        <taxon>Hyphomicrobiales</taxon>
        <taxon>Methylobacteriaceae</taxon>
        <taxon>Enterovirga</taxon>
    </lineage>
</organism>
<dbReference type="RefSeq" id="WP_171216825.1">
    <property type="nucleotide sequence ID" value="NZ_JABEPP010000001.1"/>
</dbReference>
<evidence type="ECO:0000313" key="3">
    <source>
        <dbReference type="Proteomes" id="UP000564885"/>
    </source>
</evidence>
<dbReference type="NCBIfam" id="TIGR02098">
    <property type="entry name" value="MJ0042_CXXC"/>
    <property type="match status" value="1"/>
</dbReference>
<reference evidence="2 3" key="1">
    <citation type="submission" date="2020-04" db="EMBL/GenBank/DDBJ databases">
        <title>Enterovirga sp. isolate from soil.</title>
        <authorList>
            <person name="Chea S."/>
            <person name="Kim D.-U."/>
        </authorList>
    </citation>
    <scope>NUCLEOTIDE SEQUENCE [LARGE SCALE GENOMIC DNA]</scope>
    <source>
        <strain evidence="2 3">DB1703</strain>
    </source>
</reference>
<accession>A0A849I1Y8</accession>
<dbReference type="EMBL" id="JABEPP010000001">
    <property type="protein sequence ID" value="NNM71358.1"/>
    <property type="molecule type" value="Genomic_DNA"/>
</dbReference>
<dbReference type="AlphaFoldDB" id="A0A849I1Y8"/>
<keyword evidence="3" id="KW-1185">Reference proteome</keyword>
<feature type="domain" description="Zinc finger/thioredoxin putative" evidence="1">
    <location>
        <begin position="1"/>
        <end position="36"/>
    </location>
</feature>
<evidence type="ECO:0000259" key="1">
    <source>
        <dbReference type="Pfam" id="PF13717"/>
    </source>
</evidence>
<proteinExistence type="predicted"/>
<sequence length="242" mass="25415">MLIVCPSCASEYALDPERIGDGGRKVRCAVCRTTWFVGKPEPAPERSGADLGSRAPGPETGLRVIEAAAEPTRPNNAAPPGRRTRSLPLKRDRMPERLAAAAIAFVLVAAPTAIALRHELVRRLPESAPLFAAVGLGVNLVGLELADVTAGIAEDGPARALVIEGEIRSVAAASVQVPRLEFVVEGKDRTGLYRWSVKPPVPELGPGESARFTARLASPPPDGARLVASFQSTGADPSVALR</sequence>
<dbReference type="Pfam" id="PF13717">
    <property type="entry name" value="Zn_ribbon_4"/>
    <property type="match status" value="1"/>
</dbReference>
<dbReference type="InterPro" id="IPR011723">
    <property type="entry name" value="Znf/thioredoxin_put"/>
</dbReference>
<protein>
    <recommendedName>
        <fullName evidence="1">Zinc finger/thioredoxin putative domain-containing protein</fullName>
    </recommendedName>
</protein>
<dbReference type="Proteomes" id="UP000564885">
    <property type="component" value="Unassembled WGS sequence"/>
</dbReference>
<evidence type="ECO:0000313" key="2">
    <source>
        <dbReference type="EMBL" id="NNM71358.1"/>
    </source>
</evidence>
<gene>
    <name evidence="2" type="ORF">HJG44_02975</name>
</gene>
<name>A0A849I1Y8_9HYPH</name>